<gene>
    <name evidence="1" type="ORF">V1468_14105</name>
</gene>
<accession>A0ABU7W841</accession>
<name>A0ABU7W841_9FLAO</name>
<sequence length="168" mass="19519">MNLKLKHIILFITSILFSGCAMETKKATSESYDIIATEEVETLEEYVTDVEYEFNNQLLNQKLQDFYDLLALQSEHPEFNKEVAEQLKNFTNDSINKFKNDDFFIIKNIKQIDVVVFVNDSVQKIKLSYDKVSDKTKSTDTINAIITKKQIKVDDETLISNKIQFSKE</sequence>
<evidence type="ECO:0000313" key="1">
    <source>
        <dbReference type="EMBL" id="MEF3080143.1"/>
    </source>
</evidence>
<keyword evidence="2" id="KW-1185">Reference proteome</keyword>
<reference evidence="1 2" key="1">
    <citation type="submission" date="2024-02" db="EMBL/GenBank/DDBJ databases">
        <title>Winogradskyella poriferorum JCM 12885.</title>
        <authorList>
            <person name="Zhang D.-F."/>
            <person name="Fu Z.-Y."/>
        </authorList>
    </citation>
    <scope>NUCLEOTIDE SEQUENCE [LARGE SCALE GENOMIC DNA]</scope>
    <source>
        <strain evidence="1 2">JCM 12885</strain>
    </source>
</reference>
<proteinExistence type="predicted"/>
<dbReference type="RefSeq" id="WP_331810867.1">
    <property type="nucleotide sequence ID" value="NZ_JAZHOU010000006.1"/>
</dbReference>
<protein>
    <recommendedName>
        <fullName evidence="3">Lipoprotein</fullName>
    </recommendedName>
</protein>
<comment type="caution">
    <text evidence="1">The sequence shown here is derived from an EMBL/GenBank/DDBJ whole genome shotgun (WGS) entry which is preliminary data.</text>
</comment>
<dbReference type="EMBL" id="JAZHOU010000006">
    <property type="protein sequence ID" value="MEF3080143.1"/>
    <property type="molecule type" value="Genomic_DNA"/>
</dbReference>
<evidence type="ECO:0000313" key="2">
    <source>
        <dbReference type="Proteomes" id="UP001356704"/>
    </source>
</evidence>
<organism evidence="1 2">
    <name type="scientific">Winogradskyella poriferorum</name>
    <dbReference type="NCBI Taxonomy" id="307627"/>
    <lineage>
        <taxon>Bacteria</taxon>
        <taxon>Pseudomonadati</taxon>
        <taxon>Bacteroidota</taxon>
        <taxon>Flavobacteriia</taxon>
        <taxon>Flavobacteriales</taxon>
        <taxon>Flavobacteriaceae</taxon>
        <taxon>Winogradskyella</taxon>
    </lineage>
</organism>
<dbReference type="Proteomes" id="UP001356704">
    <property type="component" value="Unassembled WGS sequence"/>
</dbReference>
<evidence type="ECO:0008006" key="3">
    <source>
        <dbReference type="Google" id="ProtNLM"/>
    </source>
</evidence>
<dbReference type="PROSITE" id="PS51257">
    <property type="entry name" value="PROKAR_LIPOPROTEIN"/>
    <property type="match status" value="1"/>
</dbReference>